<dbReference type="SUPFAM" id="SSF48150">
    <property type="entry name" value="DNA-glycosylase"/>
    <property type="match status" value="1"/>
</dbReference>
<keyword evidence="15" id="KW-1185">Reference proteome</keyword>
<dbReference type="GO" id="GO:0005634">
    <property type="term" value="C:nucleus"/>
    <property type="evidence" value="ECO:0007669"/>
    <property type="project" value="UniProtKB-SubCell"/>
</dbReference>
<dbReference type="SMART" id="SM00478">
    <property type="entry name" value="ENDO3c"/>
    <property type="match status" value="1"/>
</dbReference>
<comment type="subcellular location">
    <subcellularLocation>
        <location evidence="1">Nucleus</location>
    </subcellularLocation>
</comment>
<evidence type="ECO:0000256" key="6">
    <source>
        <dbReference type="ARBA" id="ARBA00023204"/>
    </source>
</evidence>
<dbReference type="PANTHER" id="PTHR10242:SF2">
    <property type="entry name" value="N-GLYCOSYLASE_DNA LYASE"/>
    <property type="match status" value="1"/>
</dbReference>
<dbReference type="OrthoDB" id="238681at2759"/>
<feature type="compositionally biased region" description="Low complexity" evidence="12">
    <location>
        <begin position="382"/>
        <end position="393"/>
    </location>
</feature>
<evidence type="ECO:0000256" key="10">
    <source>
        <dbReference type="ARBA" id="ARBA00023295"/>
    </source>
</evidence>
<dbReference type="InterPro" id="IPR052054">
    <property type="entry name" value="Oxidative_DNA_repair_enzyme"/>
</dbReference>
<accession>A0A1Y2I2E6</accession>
<evidence type="ECO:0000256" key="2">
    <source>
        <dbReference type="ARBA" id="ARBA00010679"/>
    </source>
</evidence>
<dbReference type="InterPro" id="IPR012904">
    <property type="entry name" value="OGG_N"/>
</dbReference>
<proteinExistence type="inferred from homology"/>
<protein>
    <recommendedName>
        <fullName evidence="3">DNA-(apurinic or apyrimidinic site) lyase</fullName>
        <ecNumber evidence="3">4.2.99.18</ecNumber>
    </recommendedName>
</protein>
<name>A0A1Y2I2E6_9FUNG</name>
<dbReference type="GO" id="GO:0006289">
    <property type="term" value="P:nucleotide-excision repair"/>
    <property type="evidence" value="ECO:0007669"/>
    <property type="project" value="InterPro"/>
</dbReference>
<evidence type="ECO:0000256" key="5">
    <source>
        <dbReference type="ARBA" id="ARBA00022801"/>
    </source>
</evidence>
<sequence>MMAWTPNWTRLTSAAELALDRTLTCGQSFTWTRLPSGIWYNTLRLPGHAVPVLLRTHNDEVQFRSFGSPRSQAQFQQPVPKTPLPPTQYLVAPSRDPAAVVAPSHDPVYLLLHDYFQLSYSLPALYLDWSTRDPSHFAHVSPLVPGIRLLRQPPVETLFAFICSANNNIARITGMVQALAMRYGECVYPGGLLDIGGEEQALPPMYVFPSMDRLVQSADEIEGVLRGLGFGYRAKYIAATVKTLGGLGGEAWLVGLRGKGYAEVRDALVQLQGVGRKVADCVALMSLDQPGAIPVDTHVWQIATRDYKFKPSTKSKSLTPTTYDEVVKLFQTLFGPEAGWAHSVRSIACFFIITRCAAFSLTREHRSCSRPTWRATLATRNPNPRLPQLRQDPQPLPISQVNPRLFQNQRPHQRRHQRENARPQQQRRRQFG</sequence>
<dbReference type="FunFam" id="1.10.1670.10:FF:000005">
    <property type="entry name" value="N-glycosylase/DNA lyase OGG1"/>
    <property type="match status" value="1"/>
</dbReference>
<evidence type="ECO:0000256" key="12">
    <source>
        <dbReference type="SAM" id="MobiDB-lite"/>
    </source>
</evidence>
<keyword evidence="5" id="KW-0378">Hydrolase</keyword>
<keyword evidence="9" id="KW-0511">Multifunctional enzyme</keyword>
<evidence type="ECO:0000259" key="13">
    <source>
        <dbReference type="SMART" id="SM00478"/>
    </source>
</evidence>
<dbReference type="GO" id="GO:0003684">
    <property type="term" value="F:damaged DNA binding"/>
    <property type="evidence" value="ECO:0007669"/>
    <property type="project" value="InterPro"/>
</dbReference>
<evidence type="ECO:0000256" key="11">
    <source>
        <dbReference type="ARBA" id="ARBA00044632"/>
    </source>
</evidence>
<dbReference type="STRING" id="765915.A0A1Y2I2E6"/>
<reference evidence="14 15" key="1">
    <citation type="submission" date="2016-07" db="EMBL/GenBank/DDBJ databases">
        <title>Pervasive Adenine N6-methylation of Active Genes in Fungi.</title>
        <authorList>
            <consortium name="DOE Joint Genome Institute"/>
            <person name="Mondo S.J."/>
            <person name="Dannebaum R.O."/>
            <person name="Kuo R.C."/>
            <person name="Labutti K."/>
            <person name="Haridas S."/>
            <person name="Kuo A."/>
            <person name="Salamov A."/>
            <person name="Ahrendt S.R."/>
            <person name="Lipzen A."/>
            <person name="Sullivan W."/>
            <person name="Andreopoulos W.B."/>
            <person name="Clum A."/>
            <person name="Lindquist E."/>
            <person name="Daum C."/>
            <person name="Ramamoorthy G.K."/>
            <person name="Gryganskyi A."/>
            <person name="Culley D."/>
            <person name="Magnuson J.K."/>
            <person name="James T.Y."/>
            <person name="O'Malley M.A."/>
            <person name="Stajich J.E."/>
            <person name="Spatafora J.W."/>
            <person name="Visel A."/>
            <person name="Grigoriev I.V."/>
        </authorList>
    </citation>
    <scope>NUCLEOTIDE SEQUENCE [LARGE SCALE GENOMIC DNA]</scope>
    <source>
        <strain evidence="14 15">PL171</strain>
    </source>
</reference>
<dbReference type="Gene3D" id="1.10.340.30">
    <property type="entry name" value="Hypothetical protein, domain 2"/>
    <property type="match status" value="1"/>
</dbReference>
<keyword evidence="8" id="KW-0539">Nucleus</keyword>
<organism evidence="14 15">
    <name type="scientific">Catenaria anguillulae PL171</name>
    <dbReference type="NCBI Taxonomy" id="765915"/>
    <lineage>
        <taxon>Eukaryota</taxon>
        <taxon>Fungi</taxon>
        <taxon>Fungi incertae sedis</taxon>
        <taxon>Blastocladiomycota</taxon>
        <taxon>Blastocladiomycetes</taxon>
        <taxon>Blastocladiales</taxon>
        <taxon>Catenariaceae</taxon>
        <taxon>Catenaria</taxon>
    </lineage>
</organism>
<dbReference type="InterPro" id="IPR023170">
    <property type="entry name" value="HhH_base_excis_C"/>
</dbReference>
<dbReference type="PANTHER" id="PTHR10242">
    <property type="entry name" value="8-OXOGUANINE DNA GLYCOSYLASE"/>
    <property type="match status" value="1"/>
</dbReference>
<gene>
    <name evidence="14" type="ORF">BCR44DRAFT_1169590</name>
</gene>
<dbReference type="EMBL" id="MCFL01000003">
    <property type="protein sequence ID" value="ORZ40143.1"/>
    <property type="molecule type" value="Genomic_DNA"/>
</dbReference>
<evidence type="ECO:0000256" key="7">
    <source>
        <dbReference type="ARBA" id="ARBA00023239"/>
    </source>
</evidence>
<dbReference type="CDD" id="cd00056">
    <property type="entry name" value="ENDO3c"/>
    <property type="match status" value="1"/>
</dbReference>
<evidence type="ECO:0000256" key="9">
    <source>
        <dbReference type="ARBA" id="ARBA00023268"/>
    </source>
</evidence>
<dbReference type="AlphaFoldDB" id="A0A1Y2I2E6"/>
<dbReference type="GO" id="GO:0034039">
    <property type="term" value="F:8-oxo-7,8-dihydroguanine DNA N-glycosylase activity"/>
    <property type="evidence" value="ECO:0007669"/>
    <property type="project" value="TreeGrafter"/>
</dbReference>
<dbReference type="Pfam" id="PF07934">
    <property type="entry name" value="OGG_N"/>
    <property type="match status" value="1"/>
</dbReference>
<comment type="similarity">
    <text evidence="2">Belongs to the type-1 OGG1 family.</text>
</comment>
<keyword evidence="6" id="KW-0234">DNA repair</keyword>
<dbReference type="GO" id="GO:0006285">
    <property type="term" value="P:base-excision repair, AP site formation"/>
    <property type="evidence" value="ECO:0007669"/>
    <property type="project" value="UniProtKB-ARBA"/>
</dbReference>
<evidence type="ECO:0000256" key="1">
    <source>
        <dbReference type="ARBA" id="ARBA00004123"/>
    </source>
</evidence>
<dbReference type="SUPFAM" id="SSF55945">
    <property type="entry name" value="TATA-box binding protein-like"/>
    <property type="match status" value="1"/>
</dbReference>
<dbReference type="InterPro" id="IPR003265">
    <property type="entry name" value="HhH-GPD_domain"/>
</dbReference>
<comment type="caution">
    <text evidence="14">The sequence shown here is derived from an EMBL/GenBank/DDBJ whole genome shotgun (WGS) entry which is preliminary data.</text>
</comment>
<dbReference type="Gene3D" id="3.30.310.40">
    <property type="match status" value="1"/>
</dbReference>
<dbReference type="Proteomes" id="UP000193411">
    <property type="component" value="Unassembled WGS sequence"/>
</dbReference>
<dbReference type="Gene3D" id="1.10.1670.10">
    <property type="entry name" value="Helix-hairpin-Helix base-excision DNA repair enzymes (C-terminal)"/>
    <property type="match status" value="1"/>
</dbReference>
<dbReference type="EC" id="4.2.99.18" evidence="3"/>
<comment type="catalytic activity">
    <reaction evidence="11">
        <text>2'-deoxyribonucleotide-(2'-deoxyribose 5'-phosphate)-2'-deoxyribonucleotide-DNA = a 3'-end 2'-deoxyribonucleotide-(2,3-dehydro-2,3-deoxyribose 5'-phosphate)-DNA + a 5'-end 5'-phospho-2'-deoxyribonucleoside-DNA + H(+)</text>
        <dbReference type="Rhea" id="RHEA:66592"/>
        <dbReference type="Rhea" id="RHEA-COMP:13180"/>
        <dbReference type="Rhea" id="RHEA-COMP:16897"/>
        <dbReference type="Rhea" id="RHEA-COMP:17067"/>
        <dbReference type="ChEBI" id="CHEBI:15378"/>
        <dbReference type="ChEBI" id="CHEBI:136412"/>
        <dbReference type="ChEBI" id="CHEBI:157695"/>
        <dbReference type="ChEBI" id="CHEBI:167181"/>
        <dbReference type="EC" id="4.2.99.18"/>
    </reaction>
</comment>
<dbReference type="InterPro" id="IPR011257">
    <property type="entry name" value="DNA_glycosylase"/>
</dbReference>
<evidence type="ECO:0000256" key="3">
    <source>
        <dbReference type="ARBA" id="ARBA00012720"/>
    </source>
</evidence>
<keyword evidence="10" id="KW-0326">Glycosidase</keyword>
<evidence type="ECO:0000256" key="4">
    <source>
        <dbReference type="ARBA" id="ARBA00022763"/>
    </source>
</evidence>
<feature type="domain" description="HhH-GPD" evidence="13">
    <location>
        <begin position="163"/>
        <end position="358"/>
    </location>
</feature>
<dbReference type="Pfam" id="PF00730">
    <property type="entry name" value="HhH-GPD"/>
    <property type="match status" value="1"/>
</dbReference>
<keyword evidence="7" id="KW-0456">Lyase</keyword>
<evidence type="ECO:0000313" key="15">
    <source>
        <dbReference type="Proteomes" id="UP000193411"/>
    </source>
</evidence>
<dbReference type="GO" id="GO:0140078">
    <property type="term" value="F:class I DNA-(apurinic or apyrimidinic site) endonuclease activity"/>
    <property type="evidence" value="ECO:0007669"/>
    <property type="project" value="UniProtKB-EC"/>
</dbReference>
<keyword evidence="4" id="KW-0227">DNA damage</keyword>
<evidence type="ECO:0000256" key="8">
    <source>
        <dbReference type="ARBA" id="ARBA00023242"/>
    </source>
</evidence>
<feature type="region of interest" description="Disordered" evidence="12">
    <location>
        <begin position="375"/>
        <end position="432"/>
    </location>
</feature>
<evidence type="ECO:0000313" key="14">
    <source>
        <dbReference type="EMBL" id="ORZ40143.1"/>
    </source>
</evidence>